<protein>
    <submittedName>
        <fullName evidence="3">3-oxoacyl-ACP reductase FabG</fullName>
    </submittedName>
</protein>
<dbReference type="Gene3D" id="3.40.50.720">
    <property type="entry name" value="NAD(P)-binding Rossmann-like Domain"/>
    <property type="match status" value="1"/>
</dbReference>
<dbReference type="RefSeq" id="WP_345697191.1">
    <property type="nucleotide sequence ID" value="NZ_BAABIS010000001.1"/>
</dbReference>
<evidence type="ECO:0000313" key="4">
    <source>
        <dbReference type="Proteomes" id="UP001501752"/>
    </source>
</evidence>
<dbReference type="InterPro" id="IPR020904">
    <property type="entry name" value="Sc_DH/Rdtase_CS"/>
</dbReference>
<accession>A0ABP9DMC0</accession>
<sequence length="245" mass="25072">MTVKDKVAVVTGGAKGLGEAIAETLLAEGARVVVAGREAAAAGSILELGGERAHFHPVDVRDADSVAALMAAARERFGGLDIVVANAAVNAPGPVERLTPAQWADALAVNLSGVYHCVHAAAPLLRAQGWGRIVTVSSALSQRPMAGASAYCATKAAVEALTRVAALELADAGVTVNCVSPGITDRGMSRALAADERMWNMFLPKLAAGRPGRGEEIGRVVAFLAGEEASYVNGTVVEVNGGMRH</sequence>
<dbReference type="Pfam" id="PF13561">
    <property type="entry name" value="adh_short_C2"/>
    <property type="match status" value="1"/>
</dbReference>
<evidence type="ECO:0000313" key="3">
    <source>
        <dbReference type="EMBL" id="GAA4849840.1"/>
    </source>
</evidence>
<evidence type="ECO:0000259" key="2">
    <source>
        <dbReference type="SMART" id="SM00822"/>
    </source>
</evidence>
<dbReference type="InterPro" id="IPR057326">
    <property type="entry name" value="KR_dom"/>
</dbReference>
<dbReference type="PROSITE" id="PS00061">
    <property type="entry name" value="ADH_SHORT"/>
    <property type="match status" value="1"/>
</dbReference>
<reference evidence="4" key="1">
    <citation type="journal article" date="2019" name="Int. J. Syst. Evol. Microbiol.">
        <title>The Global Catalogue of Microorganisms (GCM) 10K type strain sequencing project: providing services to taxonomists for standard genome sequencing and annotation.</title>
        <authorList>
            <consortium name="The Broad Institute Genomics Platform"/>
            <consortium name="The Broad Institute Genome Sequencing Center for Infectious Disease"/>
            <person name="Wu L."/>
            <person name="Ma J."/>
        </authorList>
    </citation>
    <scope>NUCLEOTIDE SEQUENCE [LARGE SCALE GENOMIC DNA]</scope>
    <source>
        <strain evidence="4">JCM 13006</strain>
    </source>
</reference>
<proteinExistence type="inferred from homology"/>
<dbReference type="PRINTS" id="PR00081">
    <property type="entry name" value="GDHRDH"/>
</dbReference>
<dbReference type="PANTHER" id="PTHR42879:SF2">
    <property type="entry name" value="3-OXOACYL-[ACYL-CARRIER-PROTEIN] REDUCTASE FABG"/>
    <property type="match status" value="1"/>
</dbReference>
<organism evidence="3 4">
    <name type="scientific">Kitasatospora terrestris</name>
    <dbReference type="NCBI Taxonomy" id="258051"/>
    <lineage>
        <taxon>Bacteria</taxon>
        <taxon>Bacillati</taxon>
        <taxon>Actinomycetota</taxon>
        <taxon>Actinomycetes</taxon>
        <taxon>Kitasatosporales</taxon>
        <taxon>Streptomycetaceae</taxon>
        <taxon>Kitasatospora</taxon>
    </lineage>
</organism>
<name>A0ABP9DMC0_9ACTN</name>
<dbReference type="PRINTS" id="PR00080">
    <property type="entry name" value="SDRFAMILY"/>
</dbReference>
<dbReference type="InterPro" id="IPR036291">
    <property type="entry name" value="NAD(P)-bd_dom_sf"/>
</dbReference>
<comment type="similarity">
    <text evidence="1">Belongs to the short-chain dehydrogenases/reductases (SDR) family.</text>
</comment>
<dbReference type="PANTHER" id="PTHR42879">
    <property type="entry name" value="3-OXOACYL-(ACYL-CARRIER-PROTEIN) REDUCTASE"/>
    <property type="match status" value="1"/>
</dbReference>
<dbReference type="InterPro" id="IPR050259">
    <property type="entry name" value="SDR"/>
</dbReference>
<dbReference type="SUPFAM" id="SSF51735">
    <property type="entry name" value="NAD(P)-binding Rossmann-fold domains"/>
    <property type="match status" value="1"/>
</dbReference>
<dbReference type="InterPro" id="IPR002347">
    <property type="entry name" value="SDR_fam"/>
</dbReference>
<dbReference type="CDD" id="cd05233">
    <property type="entry name" value="SDR_c"/>
    <property type="match status" value="1"/>
</dbReference>
<dbReference type="EMBL" id="BAABIS010000001">
    <property type="protein sequence ID" value="GAA4849840.1"/>
    <property type="molecule type" value="Genomic_DNA"/>
</dbReference>
<comment type="caution">
    <text evidence="3">The sequence shown here is derived from an EMBL/GenBank/DDBJ whole genome shotgun (WGS) entry which is preliminary data.</text>
</comment>
<evidence type="ECO:0000256" key="1">
    <source>
        <dbReference type="ARBA" id="ARBA00006484"/>
    </source>
</evidence>
<dbReference type="Proteomes" id="UP001501752">
    <property type="component" value="Unassembled WGS sequence"/>
</dbReference>
<gene>
    <name evidence="3" type="primary">fabG_3</name>
    <name evidence="3" type="ORF">GCM10023235_28450</name>
</gene>
<keyword evidence="4" id="KW-1185">Reference proteome</keyword>
<dbReference type="SMART" id="SM00822">
    <property type="entry name" value="PKS_KR"/>
    <property type="match status" value="1"/>
</dbReference>
<feature type="domain" description="Ketoreductase" evidence="2">
    <location>
        <begin position="6"/>
        <end position="186"/>
    </location>
</feature>